<accession>A0A931SDA0</accession>
<comment type="similarity">
    <text evidence="1 5">Belongs to the universal ribosomal protein uL29 family.</text>
</comment>
<proteinExistence type="inferred from homology"/>
<dbReference type="EMBL" id="JACOZA010000003">
    <property type="protein sequence ID" value="MBI2096583.1"/>
    <property type="molecule type" value="Genomic_DNA"/>
</dbReference>
<dbReference type="GO" id="GO:0006412">
    <property type="term" value="P:translation"/>
    <property type="evidence" value="ECO:0007669"/>
    <property type="project" value="UniProtKB-UniRule"/>
</dbReference>
<sequence length="60" mass="7179">MKAVELRQKSKEELRESLAALEKRAAEVRFEALRKKMKNVKELMHIRRDIARVLTLMKEK</sequence>
<dbReference type="GO" id="GO:1990904">
    <property type="term" value="C:ribonucleoprotein complex"/>
    <property type="evidence" value="ECO:0007669"/>
    <property type="project" value="UniProtKB-KW"/>
</dbReference>
<gene>
    <name evidence="5 7" type="primary">rpmC</name>
    <name evidence="7" type="ORF">HYT40_00255</name>
</gene>
<evidence type="ECO:0000256" key="6">
    <source>
        <dbReference type="SAM" id="Coils"/>
    </source>
</evidence>
<comment type="caution">
    <text evidence="7">The sequence shown here is derived from an EMBL/GenBank/DDBJ whole genome shotgun (WGS) entry which is preliminary data.</text>
</comment>
<evidence type="ECO:0000256" key="5">
    <source>
        <dbReference type="HAMAP-Rule" id="MF_00374"/>
    </source>
</evidence>
<evidence type="ECO:0000313" key="8">
    <source>
        <dbReference type="Proteomes" id="UP000724148"/>
    </source>
</evidence>
<dbReference type="AlphaFoldDB" id="A0A931SDA0"/>
<dbReference type="GO" id="GO:0003735">
    <property type="term" value="F:structural constituent of ribosome"/>
    <property type="evidence" value="ECO:0007669"/>
    <property type="project" value="InterPro"/>
</dbReference>
<dbReference type="Proteomes" id="UP000724148">
    <property type="component" value="Unassembled WGS sequence"/>
</dbReference>
<dbReference type="Pfam" id="PF00831">
    <property type="entry name" value="Ribosomal_L29"/>
    <property type="match status" value="1"/>
</dbReference>
<evidence type="ECO:0000256" key="3">
    <source>
        <dbReference type="ARBA" id="ARBA00023274"/>
    </source>
</evidence>
<dbReference type="InterPro" id="IPR001854">
    <property type="entry name" value="Ribosomal_uL29"/>
</dbReference>
<dbReference type="HAMAP" id="MF_00374">
    <property type="entry name" value="Ribosomal_uL29"/>
    <property type="match status" value="1"/>
</dbReference>
<evidence type="ECO:0000256" key="2">
    <source>
        <dbReference type="ARBA" id="ARBA00022980"/>
    </source>
</evidence>
<name>A0A931SDA0_9BACT</name>
<keyword evidence="6" id="KW-0175">Coiled coil</keyword>
<keyword evidence="3 5" id="KW-0687">Ribonucleoprotein</keyword>
<evidence type="ECO:0000256" key="1">
    <source>
        <dbReference type="ARBA" id="ARBA00009254"/>
    </source>
</evidence>
<dbReference type="Gene3D" id="1.10.287.310">
    <property type="match status" value="1"/>
</dbReference>
<dbReference type="SUPFAM" id="SSF46561">
    <property type="entry name" value="Ribosomal protein L29 (L29p)"/>
    <property type="match status" value="1"/>
</dbReference>
<evidence type="ECO:0000313" key="7">
    <source>
        <dbReference type="EMBL" id="MBI2096583.1"/>
    </source>
</evidence>
<feature type="coiled-coil region" evidence="6">
    <location>
        <begin position="4"/>
        <end position="43"/>
    </location>
</feature>
<keyword evidence="2 5" id="KW-0689">Ribosomal protein</keyword>
<dbReference type="GO" id="GO:0005840">
    <property type="term" value="C:ribosome"/>
    <property type="evidence" value="ECO:0007669"/>
    <property type="project" value="UniProtKB-KW"/>
</dbReference>
<organism evidence="7 8">
    <name type="scientific">Candidatus Sungiibacteriota bacterium</name>
    <dbReference type="NCBI Taxonomy" id="2750080"/>
    <lineage>
        <taxon>Bacteria</taxon>
        <taxon>Candidatus Sungiibacteriota</taxon>
    </lineage>
</organism>
<dbReference type="NCBIfam" id="TIGR00012">
    <property type="entry name" value="L29"/>
    <property type="match status" value="1"/>
</dbReference>
<evidence type="ECO:0000256" key="4">
    <source>
        <dbReference type="ARBA" id="ARBA00035204"/>
    </source>
</evidence>
<reference evidence="7" key="1">
    <citation type="submission" date="2020-07" db="EMBL/GenBank/DDBJ databases">
        <title>Huge and variable diversity of episymbiotic CPR bacteria and DPANN archaea in groundwater ecosystems.</title>
        <authorList>
            <person name="He C.Y."/>
            <person name="Keren R."/>
            <person name="Whittaker M."/>
            <person name="Farag I.F."/>
            <person name="Doudna J."/>
            <person name="Cate J.H.D."/>
            <person name="Banfield J.F."/>
        </authorList>
    </citation>
    <scope>NUCLEOTIDE SEQUENCE</scope>
    <source>
        <strain evidence="7">NC_groundwater_193_Ag_S-0.1um_51_7</strain>
    </source>
</reference>
<protein>
    <recommendedName>
        <fullName evidence="4 5">Large ribosomal subunit protein uL29</fullName>
    </recommendedName>
</protein>
<dbReference type="InterPro" id="IPR036049">
    <property type="entry name" value="Ribosomal_uL29_sf"/>
</dbReference>